<dbReference type="GO" id="GO:0003677">
    <property type="term" value="F:DNA binding"/>
    <property type="evidence" value="ECO:0007669"/>
    <property type="project" value="UniProtKB-KW"/>
</dbReference>
<evidence type="ECO:0000256" key="1">
    <source>
        <dbReference type="ARBA" id="ARBA00004123"/>
    </source>
</evidence>
<dbReference type="InterPro" id="IPR036955">
    <property type="entry name" value="AP2/ERF_dom_sf"/>
</dbReference>
<dbReference type="PRINTS" id="PR00367">
    <property type="entry name" value="ETHRSPELEMNT"/>
</dbReference>
<feature type="compositionally biased region" description="Basic residues" evidence="6">
    <location>
        <begin position="194"/>
        <end position="205"/>
    </location>
</feature>
<dbReference type="SMART" id="SM00380">
    <property type="entry name" value="AP2"/>
    <property type="match status" value="1"/>
</dbReference>
<dbReference type="GO" id="GO:0005634">
    <property type="term" value="C:nucleus"/>
    <property type="evidence" value="ECO:0007669"/>
    <property type="project" value="UniProtKB-SubCell"/>
</dbReference>
<dbReference type="GO" id="GO:0009873">
    <property type="term" value="P:ethylene-activated signaling pathway"/>
    <property type="evidence" value="ECO:0007669"/>
    <property type="project" value="InterPro"/>
</dbReference>
<reference evidence="8" key="1">
    <citation type="submission" date="2020-10" db="EMBL/GenBank/DDBJ databases">
        <authorList>
            <person name="Han B."/>
            <person name="Lu T."/>
            <person name="Zhao Q."/>
            <person name="Huang X."/>
            <person name="Zhao Y."/>
        </authorList>
    </citation>
    <scope>NUCLEOTIDE SEQUENCE</scope>
</reference>
<dbReference type="InterPro" id="IPR044808">
    <property type="entry name" value="ERF_plant"/>
</dbReference>
<protein>
    <recommendedName>
        <fullName evidence="7">AP2/ERF domain-containing protein</fullName>
    </recommendedName>
</protein>
<comment type="subcellular location">
    <subcellularLocation>
        <location evidence="1">Nucleus</location>
    </subcellularLocation>
</comment>
<name>A0A811NCZ9_9POAL</name>
<proteinExistence type="predicted"/>
<gene>
    <name evidence="8" type="ORF">NCGR_LOCUS13781</name>
</gene>
<evidence type="ECO:0000259" key="7">
    <source>
        <dbReference type="PROSITE" id="PS51032"/>
    </source>
</evidence>
<keyword evidence="4" id="KW-0804">Transcription</keyword>
<dbReference type="Gene3D" id="3.30.730.10">
    <property type="entry name" value="AP2/ERF domain"/>
    <property type="match status" value="1"/>
</dbReference>
<keyword evidence="3" id="KW-0238">DNA-binding</keyword>
<dbReference type="OrthoDB" id="695737at2759"/>
<evidence type="ECO:0000256" key="2">
    <source>
        <dbReference type="ARBA" id="ARBA00023015"/>
    </source>
</evidence>
<dbReference type="PROSITE" id="PS51032">
    <property type="entry name" value="AP2_ERF"/>
    <property type="match status" value="1"/>
</dbReference>
<dbReference type="SUPFAM" id="SSF54171">
    <property type="entry name" value="DNA-binding domain"/>
    <property type="match status" value="1"/>
</dbReference>
<dbReference type="PANTHER" id="PTHR31190:SF89">
    <property type="entry name" value="OS07G0410700 PROTEIN"/>
    <property type="match status" value="1"/>
</dbReference>
<dbReference type="CDD" id="cd00018">
    <property type="entry name" value="AP2"/>
    <property type="match status" value="1"/>
</dbReference>
<evidence type="ECO:0000256" key="5">
    <source>
        <dbReference type="ARBA" id="ARBA00023242"/>
    </source>
</evidence>
<dbReference type="InterPro" id="IPR001471">
    <property type="entry name" value="AP2/ERF_dom"/>
</dbReference>
<organism evidence="8 9">
    <name type="scientific">Miscanthus lutarioriparius</name>
    <dbReference type="NCBI Taxonomy" id="422564"/>
    <lineage>
        <taxon>Eukaryota</taxon>
        <taxon>Viridiplantae</taxon>
        <taxon>Streptophyta</taxon>
        <taxon>Embryophyta</taxon>
        <taxon>Tracheophyta</taxon>
        <taxon>Spermatophyta</taxon>
        <taxon>Magnoliopsida</taxon>
        <taxon>Liliopsida</taxon>
        <taxon>Poales</taxon>
        <taxon>Poaceae</taxon>
        <taxon>PACMAD clade</taxon>
        <taxon>Panicoideae</taxon>
        <taxon>Andropogonodae</taxon>
        <taxon>Andropogoneae</taxon>
        <taxon>Saccharinae</taxon>
        <taxon>Miscanthus</taxon>
    </lineage>
</organism>
<feature type="region of interest" description="Disordered" evidence="6">
    <location>
        <begin position="180"/>
        <end position="205"/>
    </location>
</feature>
<evidence type="ECO:0000256" key="6">
    <source>
        <dbReference type="SAM" id="MobiDB-lite"/>
    </source>
</evidence>
<dbReference type="InterPro" id="IPR016177">
    <property type="entry name" value="DNA-bd_dom_sf"/>
</dbReference>
<dbReference type="PANTHER" id="PTHR31190">
    <property type="entry name" value="DNA-BINDING DOMAIN"/>
    <property type="match status" value="1"/>
</dbReference>
<accession>A0A811NCZ9</accession>
<dbReference type="Proteomes" id="UP000604825">
    <property type="component" value="Unassembled WGS sequence"/>
</dbReference>
<keyword evidence="5" id="KW-0539">Nucleus</keyword>
<sequence>MPFPGKKVNQQQPPFLSEMEHHLSIHSFYLYSEYMATAGGGTAATSSSSSSSSGSDSLPFSMVCGGGEAPAAVSWRAAADAEVSAVPAAVAAGAGQLVAPNNKGGAFIGVRRRPWGRFAAEIRDSTRNGVRVWLGTFDSAEAAAMAYDQAALSARGSAAALNFPVERVQESLRALALGGAAGASAGGSPVLALKSRHSKRKRRKKSELLAAAAAKGGAASGRSKSNNAAAAVAEQQRFVVELEDLGADYLEELLRISESSLSDRH</sequence>
<dbReference type="AlphaFoldDB" id="A0A811NCZ9"/>
<dbReference type="EMBL" id="CAJGYO010000003">
    <property type="protein sequence ID" value="CAD6220232.1"/>
    <property type="molecule type" value="Genomic_DNA"/>
</dbReference>
<evidence type="ECO:0000256" key="3">
    <source>
        <dbReference type="ARBA" id="ARBA00023125"/>
    </source>
</evidence>
<dbReference type="GO" id="GO:0003700">
    <property type="term" value="F:DNA-binding transcription factor activity"/>
    <property type="evidence" value="ECO:0007669"/>
    <property type="project" value="InterPro"/>
</dbReference>
<keyword evidence="2" id="KW-0805">Transcription regulation</keyword>
<comment type="caution">
    <text evidence="8">The sequence shown here is derived from an EMBL/GenBank/DDBJ whole genome shotgun (WGS) entry which is preliminary data.</text>
</comment>
<evidence type="ECO:0000256" key="4">
    <source>
        <dbReference type="ARBA" id="ARBA00023163"/>
    </source>
</evidence>
<evidence type="ECO:0000313" key="9">
    <source>
        <dbReference type="Proteomes" id="UP000604825"/>
    </source>
</evidence>
<evidence type="ECO:0000313" key="8">
    <source>
        <dbReference type="EMBL" id="CAD6220232.1"/>
    </source>
</evidence>
<dbReference type="Pfam" id="PF00847">
    <property type="entry name" value="AP2"/>
    <property type="match status" value="1"/>
</dbReference>
<keyword evidence="9" id="KW-1185">Reference proteome</keyword>
<feature type="domain" description="AP2/ERF" evidence="7">
    <location>
        <begin position="106"/>
        <end position="164"/>
    </location>
</feature>